<dbReference type="EMBL" id="SHKW01000001">
    <property type="protein sequence ID" value="RZU43081.1"/>
    <property type="molecule type" value="Genomic_DNA"/>
</dbReference>
<proteinExistence type="predicted"/>
<name>A0A4Q7Z0H0_9BACT</name>
<reference evidence="1 2" key="1">
    <citation type="submission" date="2019-02" db="EMBL/GenBank/DDBJ databases">
        <title>Genomic Encyclopedia of Archaeal and Bacterial Type Strains, Phase II (KMG-II): from individual species to whole genera.</title>
        <authorList>
            <person name="Goeker M."/>
        </authorList>
    </citation>
    <scope>NUCLEOTIDE SEQUENCE [LARGE SCALE GENOMIC DNA]</scope>
    <source>
        <strain evidence="1 2">DSM 18101</strain>
    </source>
</reference>
<evidence type="ECO:0000313" key="2">
    <source>
        <dbReference type="Proteomes" id="UP000292958"/>
    </source>
</evidence>
<keyword evidence="2" id="KW-1185">Reference proteome</keyword>
<dbReference type="SUPFAM" id="SSF63829">
    <property type="entry name" value="Calcium-dependent phosphotriesterase"/>
    <property type="match status" value="1"/>
</dbReference>
<gene>
    <name evidence="1" type="ORF">BDD14_4699</name>
</gene>
<dbReference type="Proteomes" id="UP000292958">
    <property type="component" value="Unassembled WGS sequence"/>
</dbReference>
<sequence>MATAKGLDCFRDLRVSSFSTHEGLSADAVDSVLASRDGTIWIGNASKLDVLGPGGMPSQAGNALQGHQVTSILEDRIGRLWAGIDNTLTIYQGRRFRQIKRQDGSPVGVVTGMTEDSENNIWVETMGPPWTLLRIQDQKVRETFPAPQMPLARKIAADPQSGIWLGLLNGDLARYRSGKTEIFPYTHHPGSRVNELIAASDGSILGTLTGGATTFPAM</sequence>
<organism evidence="1 2">
    <name type="scientific">Edaphobacter modestus</name>
    <dbReference type="NCBI Taxonomy" id="388466"/>
    <lineage>
        <taxon>Bacteria</taxon>
        <taxon>Pseudomonadati</taxon>
        <taxon>Acidobacteriota</taxon>
        <taxon>Terriglobia</taxon>
        <taxon>Terriglobales</taxon>
        <taxon>Acidobacteriaceae</taxon>
        <taxon>Edaphobacter</taxon>
    </lineage>
</organism>
<protein>
    <recommendedName>
        <fullName evidence="3">Two component regulator with propeller domain</fullName>
    </recommendedName>
</protein>
<evidence type="ECO:0000313" key="1">
    <source>
        <dbReference type="EMBL" id="RZU43081.1"/>
    </source>
</evidence>
<evidence type="ECO:0008006" key="3">
    <source>
        <dbReference type="Google" id="ProtNLM"/>
    </source>
</evidence>
<accession>A0A4Q7Z0H0</accession>
<dbReference type="AlphaFoldDB" id="A0A4Q7Z0H0"/>
<dbReference type="InterPro" id="IPR015943">
    <property type="entry name" value="WD40/YVTN_repeat-like_dom_sf"/>
</dbReference>
<dbReference type="Pfam" id="PF07494">
    <property type="entry name" value="Reg_prop"/>
    <property type="match status" value="1"/>
</dbReference>
<comment type="caution">
    <text evidence="1">The sequence shown here is derived from an EMBL/GenBank/DDBJ whole genome shotgun (WGS) entry which is preliminary data.</text>
</comment>
<dbReference type="Gene3D" id="2.130.10.10">
    <property type="entry name" value="YVTN repeat-like/Quinoprotein amine dehydrogenase"/>
    <property type="match status" value="1"/>
</dbReference>
<dbReference type="InterPro" id="IPR011110">
    <property type="entry name" value="Reg_prop"/>
</dbReference>